<evidence type="ECO:0000313" key="2">
    <source>
        <dbReference type="Proteomes" id="UP000030321"/>
    </source>
</evidence>
<reference evidence="2" key="1">
    <citation type="journal article" date="2015" name="Genome">
        <title>Whole Genome Sequence of the Non-Microcystin-Producing Microcystis aeruginosa Strain NIES-44.</title>
        <authorList>
            <person name="Okano K."/>
            <person name="Miyata N."/>
            <person name="Ozaki Y."/>
        </authorList>
    </citation>
    <scope>NUCLEOTIDE SEQUENCE [LARGE SCALE GENOMIC DNA]</scope>
    <source>
        <strain evidence="2">NIES-44</strain>
    </source>
</reference>
<protein>
    <submittedName>
        <fullName evidence="1">Uncharacterized protein</fullName>
    </submittedName>
</protein>
<dbReference type="RefSeq" id="WP_045357787.1">
    <property type="nucleotide sequence ID" value="NZ_BBPA01000019.1"/>
</dbReference>
<accession>A0A0A1VQP2</accession>
<organism evidence="1 2">
    <name type="scientific">Microcystis aeruginosa NIES-44</name>
    <dbReference type="NCBI Taxonomy" id="449439"/>
    <lineage>
        <taxon>Bacteria</taxon>
        <taxon>Bacillati</taxon>
        <taxon>Cyanobacteriota</taxon>
        <taxon>Cyanophyceae</taxon>
        <taxon>Oscillatoriophycideae</taxon>
        <taxon>Chroococcales</taxon>
        <taxon>Microcystaceae</taxon>
        <taxon>Microcystis</taxon>
    </lineage>
</organism>
<comment type="caution">
    <text evidence="1">The sequence shown here is derived from an EMBL/GenBank/DDBJ whole genome shotgun (WGS) entry which is preliminary data.</text>
</comment>
<gene>
    <name evidence="1" type="ORF">N44_00420</name>
</gene>
<dbReference type="Proteomes" id="UP000030321">
    <property type="component" value="Unassembled WGS sequence"/>
</dbReference>
<evidence type="ECO:0000313" key="1">
    <source>
        <dbReference type="EMBL" id="GAL92132.1"/>
    </source>
</evidence>
<dbReference type="EMBL" id="BBPA01000019">
    <property type="protein sequence ID" value="GAL92132.1"/>
    <property type="molecule type" value="Genomic_DNA"/>
</dbReference>
<sequence length="232" mass="26761">MKSLLLGVQNLELSDRTAMYLLFKNYFKGVTWDGFQIDLERKNWVLLLRDETSNALKGFSTLMFSQQTYLGEQIGVVYSGDTIVDPSAWSSTSLPRSWIAAVTFVHRQYAANKLYWLLICSGFRTYRFLPTFWQDFYPRYNVETPPSITNLMASLAKEYYGNSYQEATGIVRFQHPQILLEGLGEIPVGRQANPHVQFFQKKNPGYQQGDELVCLTEICYDNLTAAGRRMWP</sequence>
<name>A0A0A1VQP2_MICAE</name>
<dbReference type="AlphaFoldDB" id="A0A0A1VQP2"/>
<proteinExistence type="predicted"/>